<dbReference type="PANTHER" id="PTHR13285">
    <property type="entry name" value="ACYLTRANSFERASE"/>
    <property type="match status" value="1"/>
</dbReference>
<keyword evidence="3 7" id="KW-1003">Cell membrane</keyword>
<dbReference type="PANTHER" id="PTHR13285:SF18">
    <property type="entry name" value="PROTEIN-CYSTEINE N-PALMITOYLTRANSFERASE RASP"/>
    <property type="match status" value="1"/>
</dbReference>
<evidence type="ECO:0000256" key="1">
    <source>
        <dbReference type="ARBA" id="ARBA00004651"/>
    </source>
</evidence>
<feature type="transmembrane region" description="Helical" evidence="8">
    <location>
        <begin position="308"/>
        <end position="324"/>
    </location>
</feature>
<dbReference type="GO" id="GO:0042121">
    <property type="term" value="P:alginic acid biosynthetic process"/>
    <property type="evidence" value="ECO:0007669"/>
    <property type="project" value="InterPro"/>
</dbReference>
<dbReference type="InterPro" id="IPR004299">
    <property type="entry name" value="MBOAT_fam"/>
</dbReference>
<dbReference type="InterPro" id="IPR051085">
    <property type="entry name" value="MB_O-acyltransferase"/>
</dbReference>
<accession>A0A9D1UNI8</accession>
<dbReference type="Pfam" id="PF03062">
    <property type="entry name" value="MBOAT"/>
    <property type="match status" value="1"/>
</dbReference>
<evidence type="ECO:0000256" key="2">
    <source>
        <dbReference type="ARBA" id="ARBA00010323"/>
    </source>
</evidence>
<evidence type="ECO:0000313" key="10">
    <source>
        <dbReference type="Proteomes" id="UP000824192"/>
    </source>
</evidence>
<dbReference type="GO" id="GO:0005886">
    <property type="term" value="C:plasma membrane"/>
    <property type="evidence" value="ECO:0007669"/>
    <property type="project" value="UniProtKB-SubCell"/>
</dbReference>
<keyword evidence="7" id="KW-0808">Transferase</keyword>
<keyword evidence="6 7" id="KW-0472">Membrane</keyword>
<dbReference type="GO" id="GO:0016746">
    <property type="term" value="F:acyltransferase activity"/>
    <property type="evidence" value="ECO:0007669"/>
    <property type="project" value="UniProtKB-KW"/>
</dbReference>
<comment type="caution">
    <text evidence="9">The sequence shown here is derived from an EMBL/GenBank/DDBJ whole genome shotgun (WGS) entry which is preliminary data.</text>
</comment>
<proteinExistence type="inferred from homology"/>
<evidence type="ECO:0000256" key="6">
    <source>
        <dbReference type="ARBA" id="ARBA00023136"/>
    </source>
</evidence>
<comment type="subcellular location">
    <subcellularLocation>
        <location evidence="1">Cell membrane</location>
        <topology evidence="1">Multi-pass membrane protein</topology>
    </subcellularLocation>
</comment>
<feature type="transmembrane region" description="Helical" evidence="8">
    <location>
        <begin position="408"/>
        <end position="427"/>
    </location>
</feature>
<feature type="transmembrane region" description="Helical" evidence="8">
    <location>
        <begin position="359"/>
        <end position="375"/>
    </location>
</feature>
<evidence type="ECO:0000256" key="7">
    <source>
        <dbReference type="PIRNR" id="PIRNR016636"/>
    </source>
</evidence>
<dbReference type="PIRSF" id="PIRSF016636">
    <property type="entry name" value="AlgI_DltB"/>
    <property type="match status" value="1"/>
</dbReference>
<evidence type="ECO:0000256" key="3">
    <source>
        <dbReference type="ARBA" id="ARBA00022475"/>
    </source>
</evidence>
<keyword evidence="7" id="KW-0012">Acyltransferase</keyword>
<keyword evidence="4 8" id="KW-0812">Transmembrane</keyword>
<evidence type="ECO:0000313" key="9">
    <source>
        <dbReference type="EMBL" id="HIW93883.1"/>
    </source>
</evidence>
<feature type="transmembrane region" description="Helical" evidence="8">
    <location>
        <begin position="6"/>
        <end position="23"/>
    </location>
</feature>
<dbReference type="PIRSF" id="PIRSF500217">
    <property type="entry name" value="AlgI"/>
    <property type="match status" value="1"/>
</dbReference>
<protein>
    <submittedName>
        <fullName evidence="9">MBOAT family protein</fullName>
    </submittedName>
</protein>
<reference evidence="9" key="1">
    <citation type="journal article" date="2021" name="PeerJ">
        <title>Extensive microbial diversity within the chicken gut microbiome revealed by metagenomics and culture.</title>
        <authorList>
            <person name="Gilroy R."/>
            <person name="Ravi A."/>
            <person name="Getino M."/>
            <person name="Pursley I."/>
            <person name="Horton D.L."/>
            <person name="Alikhan N.F."/>
            <person name="Baker D."/>
            <person name="Gharbi K."/>
            <person name="Hall N."/>
            <person name="Watson M."/>
            <person name="Adriaenssens E.M."/>
            <person name="Foster-Nyarko E."/>
            <person name="Jarju S."/>
            <person name="Secka A."/>
            <person name="Antonio M."/>
            <person name="Oren A."/>
            <person name="Chaudhuri R.R."/>
            <person name="La Ragione R."/>
            <person name="Hildebrand F."/>
            <person name="Pallen M.J."/>
        </authorList>
    </citation>
    <scope>NUCLEOTIDE SEQUENCE</scope>
    <source>
        <strain evidence="9">ChiGjej6B6-1540</strain>
    </source>
</reference>
<feature type="transmembrane region" description="Helical" evidence="8">
    <location>
        <begin position="439"/>
        <end position="460"/>
    </location>
</feature>
<feature type="transmembrane region" description="Helical" evidence="8">
    <location>
        <begin position="30"/>
        <end position="57"/>
    </location>
</feature>
<dbReference type="AlphaFoldDB" id="A0A9D1UNI8"/>
<feature type="transmembrane region" description="Helical" evidence="8">
    <location>
        <begin position="107"/>
        <end position="129"/>
    </location>
</feature>
<dbReference type="InterPro" id="IPR024194">
    <property type="entry name" value="Ac/AlaTfrase_AlgI/DltB"/>
</dbReference>
<dbReference type="InterPro" id="IPR028362">
    <property type="entry name" value="AlgI"/>
</dbReference>
<feature type="transmembrane region" description="Helical" evidence="8">
    <location>
        <begin position="149"/>
        <end position="167"/>
    </location>
</feature>
<comment type="similarity">
    <text evidence="2 7">Belongs to the membrane-bound acyltransferase family.</text>
</comment>
<organism evidence="9 10">
    <name type="scientific">Candidatus Flavonifractor merdipullorum</name>
    <dbReference type="NCBI Taxonomy" id="2838590"/>
    <lineage>
        <taxon>Bacteria</taxon>
        <taxon>Bacillati</taxon>
        <taxon>Bacillota</taxon>
        <taxon>Clostridia</taxon>
        <taxon>Eubacteriales</taxon>
        <taxon>Oscillospiraceae</taxon>
        <taxon>Flavonifractor</taxon>
    </lineage>
</organism>
<reference evidence="9" key="2">
    <citation type="submission" date="2021-04" db="EMBL/GenBank/DDBJ databases">
        <authorList>
            <person name="Gilroy R."/>
        </authorList>
    </citation>
    <scope>NUCLEOTIDE SEQUENCE</scope>
    <source>
        <strain evidence="9">ChiGjej6B6-1540</strain>
    </source>
</reference>
<evidence type="ECO:0000256" key="4">
    <source>
        <dbReference type="ARBA" id="ARBA00022692"/>
    </source>
</evidence>
<feature type="transmembrane region" description="Helical" evidence="8">
    <location>
        <begin position="77"/>
        <end position="95"/>
    </location>
</feature>
<sequence>MIFSTIYFLFLYLPIVLFLYYVTPLKWRNVPLLIVSLIFYGWGEPVYLFVMLASITINYLLGLVVERCKQRDNDKGARIAVASSVVINLAILFFFKYWDFIAGSLEAVGLTFMPKLGLELPIGISFYTFQTMSYTVDVYRGDGHCQRNFVTFGTFVTIFPQLIAGPIIQYKDLDRQLEKRTHSPERFASGVQVFVVGMAKKVLLANNLGMLWDTYKAMPVDQLTTAGAWLGILAFSLQLYFDFSGYSDMAVGMGRMLGFEFMRNFNYPYISKSVTEFWRRWHISLGNWFRDYVYIPLGGNRVSKGRHLINLLVVWALTGIWHGASWNFMFWGLYFAVLIIIEKFFLLERLKKLPAFVQHVYALFVVLVSWAIFAVEDFGQMRSYLAAMFGAAGGGLADPAFGYYLRSYLPTLVIGILAAVPVWSNLWRGLEERQSGRKALRVALPVLLMGGLLLCTAYLVDATYNPFLYFRF</sequence>
<evidence type="ECO:0000256" key="5">
    <source>
        <dbReference type="ARBA" id="ARBA00022989"/>
    </source>
</evidence>
<feature type="transmembrane region" description="Helical" evidence="8">
    <location>
        <begin position="226"/>
        <end position="246"/>
    </location>
</feature>
<dbReference type="Proteomes" id="UP000824192">
    <property type="component" value="Unassembled WGS sequence"/>
</dbReference>
<keyword evidence="5 8" id="KW-1133">Transmembrane helix</keyword>
<feature type="transmembrane region" description="Helical" evidence="8">
    <location>
        <begin position="330"/>
        <end position="347"/>
    </location>
</feature>
<gene>
    <name evidence="9" type="ORF">H9868_05000</name>
</gene>
<evidence type="ECO:0000256" key="8">
    <source>
        <dbReference type="SAM" id="Phobius"/>
    </source>
</evidence>
<name>A0A9D1UNI8_9FIRM</name>
<dbReference type="EMBL" id="DXGA01000105">
    <property type="protein sequence ID" value="HIW93883.1"/>
    <property type="molecule type" value="Genomic_DNA"/>
</dbReference>